<evidence type="ECO:0000256" key="4">
    <source>
        <dbReference type="ARBA" id="ARBA00022490"/>
    </source>
</evidence>
<evidence type="ECO:0000256" key="2">
    <source>
        <dbReference type="ARBA" id="ARBA00005594"/>
    </source>
</evidence>
<evidence type="ECO:0000256" key="10">
    <source>
        <dbReference type="ARBA" id="ARBA00022917"/>
    </source>
</evidence>
<reference evidence="15" key="2">
    <citation type="journal article" date="2021" name="PeerJ">
        <title>Extensive microbial diversity within the chicken gut microbiome revealed by metagenomics and culture.</title>
        <authorList>
            <person name="Gilroy R."/>
            <person name="Ravi A."/>
            <person name="Getino M."/>
            <person name="Pursley I."/>
            <person name="Horton D.L."/>
            <person name="Alikhan N.F."/>
            <person name="Baker D."/>
            <person name="Gharbi K."/>
            <person name="Hall N."/>
            <person name="Watson M."/>
            <person name="Adriaenssens E.M."/>
            <person name="Foster-Nyarko E."/>
            <person name="Jarju S."/>
            <person name="Secka A."/>
            <person name="Antonio M."/>
            <person name="Oren A."/>
            <person name="Chaudhuri R.R."/>
            <person name="La Ragione R."/>
            <person name="Hildebrand F."/>
            <person name="Pallen M.J."/>
        </authorList>
    </citation>
    <scope>NUCLEOTIDE SEQUENCE</scope>
    <source>
        <strain evidence="15">6086</strain>
    </source>
</reference>
<dbReference type="GO" id="GO:0008270">
    <property type="term" value="F:zinc ion binding"/>
    <property type="evidence" value="ECO:0007669"/>
    <property type="project" value="UniProtKB-UniRule"/>
</dbReference>
<dbReference type="NCBIfam" id="TIGR00435">
    <property type="entry name" value="cysS"/>
    <property type="match status" value="1"/>
</dbReference>
<dbReference type="Gene3D" id="1.20.120.1910">
    <property type="entry name" value="Cysteine-tRNA ligase, C-terminal anti-codon recognition domain"/>
    <property type="match status" value="1"/>
</dbReference>
<evidence type="ECO:0000256" key="5">
    <source>
        <dbReference type="ARBA" id="ARBA00022598"/>
    </source>
</evidence>
<dbReference type="HAMAP" id="MF_00041">
    <property type="entry name" value="Cys_tRNA_synth"/>
    <property type="match status" value="1"/>
</dbReference>
<organism evidence="15 16">
    <name type="scientific">Candidatus Caccousia stercoris</name>
    <dbReference type="NCBI Taxonomy" id="2840723"/>
    <lineage>
        <taxon>Bacteria</taxon>
        <taxon>Bacillati</taxon>
        <taxon>Bacillota</taxon>
        <taxon>Clostridia</taxon>
        <taxon>Eubacteriales</taxon>
        <taxon>Oscillospiraceae</taxon>
        <taxon>Oscillospiraceae incertae sedis</taxon>
        <taxon>Candidatus Caccousia</taxon>
    </lineage>
</organism>
<evidence type="ECO:0000313" key="15">
    <source>
        <dbReference type="EMBL" id="HIS78410.1"/>
    </source>
</evidence>
<dbReference type="PRINTS" id="PR00983">
    <property type="entry name" value="TRNASYNTHCYS"/>
</dbReference>
<evidence type="ECO:0000256" key="7">
    <source>
        <dbReference type="ARBA" id="ARBA00022741"/>
    </source>
</evidence>
<dbReference type="FunFam" id="3.40.50.620:FF:000009">
    <property type="entry name" value="Cysteine--tRNA ligase"/>
    <property type="match status" value="1"/>
</dbReference>
<evidence type="ECO:0000256" key="3">
    <source>
        <dbReference type="ARBA" id="ARBA00011245"/>
    </source>
</evidence>
<comment type="similarity">
    <text evidence="2 13">Belongs to the class-I aminoacyl-tRNA synthetase family.</text>
</comment>
<dbReference type="InterPro" id="IPR015803">
    <property type="entry name" value="Cys-tRNA-ligase"/>
</dbReference>
<dbReference type="GO" id="GO:0004817">
    <property type="term" value="F:cysteine-tRNA ligase activity"/>
    <property type="evidence" value="ECO:0007669"/>
    <property type="project" value="UniProtKB-UniRule"/>
</dbReference>
<dbReference type="InterPro" id="IPR056411">
    <property type="entry name" value="CysS_C"/>
</dbReference>
<dbReference type="SUPFAM" id="SSF52374">
    <property type="entry name" value="Nucleotidylyl transferase"/>
    <property type="match status" value="1"/>
</dbReference>
<comment type="subcellular location">
    <subcellularLocation>
        <location evidence="1 13">Cytoplasm</location>
    </subcellularLocation>
</comment>
<evidence type="ECO:0000256" key="9">
    <source>
        <dbReference type="ARBA" id="ARBA00022840"/>
    </source>
</evidence>
<dbReference type="AlphaFoldDB" id="A0A9D1K1J2"/>
<keyword evidence="9 13" id="KW-0067">ATP-binding</keyword>
<dbReference type="GO" id="GO:0005829">
    <property type="term" value="C:cytosol"/>
    <property type="evidence" value="ECO:0007669"/>
    <property type="project" value="TreeGrafter"/>
</dbReference>
<keyword evidence="8 13" id="KW-0862">Zinc</keyword>
<dbReference type="EC" id="6.1.1.16" evidence="13"/>
<dbReference type="GO" id="GO:0005524">
    <property type="term" value="F:ATP binding"/>
    <property type="evidence" value="ECO:0007669"/>
    <property type="project" value="UniProtKB-UniRule"/>
</dbReference>
<dbReference type="Proteomes" id="UP000824141">
    <property type="component" value="Unassembled WGS sequence"/>
</dbReference>
<dbReference type="GO" id="GO:0006423">
    <property type="term" value="P:cysteinyl-tRNA aminoacylation"/>
    <property type="evidence" value="ECO:0007669"/>
    <property type="project" value="UniProtKB-UniRule"/>
</dbReference>
<dbReference type="InterPro" id="IPR024909">
    <property type="entry name" value="Cys-tRNA/MSH_ligase"/>
</dbReference>
<keyword evidence="5 13" id="KW-0436">Ligase</keyword>
<keyword evidence="4 13" id="KW-0963">Cytoplasm</keyword>
<dbReference type="Pfam" id="PF01406">
    <property type="entry name" value="tRNA-synt_1e"/>
    <property type="match status" value="1"/>
</dbReference>
<accession>A0A9D1K1J2</accession>
<comment type="subunit">
    <text evidence="3 13">Monomer.</text>
</comment>
<dbReference type="EMBL" id="DVJM01000064">
    <property type="protein sequence ID" value="HIS78410.1"/>
    <property type="molecule type" value="Genomic_DNA"/>
</dbReference>
<dbReference type="PANTHER" id="PTHR10890">
    <property type="entry name" value="CYSTEINYL-TRNA SYNTHETASE"/>
    <property type="match status" value="1"/>
</dbReference>
<dbReference type="InterPro" id="IPR032678">
    <property type="entry name" value="tRNA-synt_1_cat_dom"/>
</dbReference>
<dbReference type="PANTHER" id="PTHR10890:SF3">
    <property type="entry name" value="CYSTEINE--TRNA LIGASE, CYTOPLASMIC"/>
    <property type="match status" value="1"/>
</dbReference>
<evidence type="ECO:0000256" key="8">
    <source>
        <dbReference type="ARBA" id="ARBA00022833"/>
    </source>
</evidence>
<keyword evidence="6 13" id="KW-0479">Metal-binding</keyword>
<dbReference type="InterPro" id="IPR009080">
    <property type="entry name" value="tRNAsynth_Ia_anticodon-bd"/>
</dbReference>
<evidence type="ECO:0000256" key="13">
    <source>
        <dbReference type="HAMAP-Rule" id="MF_00041"/>
    </source>
</evidence>
<dbReference type="SUPFAM" id="SSF47323">
    <property type="entry name" value="Anticodon-binding domain of a subclass of class I aminoacyl-tRNA synthetases"/>
    <property type="match status" value="1"/>
</dbReference>
<proteinExistence type="inferred from homology"/>
<feature type="domain" description="Cysteinyl-tRNA synthetase class Ia DALR" evidence="14">
    <location>
        <begin position="353"/>
        <end position="418"/>
    </location>
</feature>
<comment type="cofactor">
    <cofactor evidence="13">
        <name>Zn(2+)</name>
        <dbReference type="ChEBI" id="CHEBI:29105"/>
    </cofactor>
    <text evidence="13">Binds 1 zinc ion per subunit.</text>
</comment>
<dbReference type="InterPro" id="IPR014729">
    <property type="entry name" value="Rossmann-like_a/b/a_fold"/>
</dbReference>
<feature type="binding site" evidence="13">
    <location>
        <position position="27"/>
    </location>
    <ligand>
        <name>Zn(2+)</name>
        <dbReference type="ChEBI" id="CHEBI:29105"/>
    </ligand>
</feature>
<dbReference type="SMART" id="SM00840">
    <property type="entry name" value="DALR_2"/>
    <property type="match status" value="1"/>
</dbReference>
<dbReference type="Gene3D" id="3.40.50.620">
    <property type="entry name" value="HUPs"/>
    <property type="match status" value="1"/>
</dbReference>
<feature type="binding site" evidence="13">
    <location>
        <position position="268"/>
    </location>
    <ligand>
        <name>ATP</name>
        <dbReference type="ChEBI" id="CHEBI:30616"/>
    </ligand>
</feature>
<feature type="short sequence motif" description="'KMSKS' region" evidence="13">
    <location>
        <begin position="265"/>
        <end position="269"/>
    </location>
</feature>
<reference evidence="15" key="1">
    <citation type="submission" date="2020-10" db="EMBL/GenBank/DDBJ databases">
        <authorList>
            <person name="Gilroy R."/>
        </authorList>
    </citation>
    <scope>NUCLEOTIDE SEQUENCE</scope>
    <source>
        <strain evidence="15">6086</strain>
    </source>
</reference>
<evidence type="ECO:0000256" key="12">
    <source>
        <dbReference type="ARBA" id="ARBA00047398"/>
    </source>
</evidence>
<feature type="short sequence motif" description="'HIGH' region" evidence="13">
    <location>
        <begin position="29"/>
        <end position="39"/>
    </location>
</feature>
<evidence type="ECO:0000256" key="11">
    <source>
        <dbReference type="ARBA" id="ARBA00023146"/>
    </source>
</evidence>
<dbReference type="CDD" id="cd07963">
    <property type="entry name" value="Anticodon_Ia_Cys"/>
    <property type="match status" value="1"/>
</dbReference>
<gene>
    <name evidence="13" type="primary">cysS</name>
    <name evidence="15" type="ORF">IAD03_03465</name>
</gene>
<feature type="binding site" evidence="13">
    <location>
        <position position="237"/>
    </location>
    <ligand>
        <name>Zn(2+)</name>
        <dbReference type="ChEBI" id="CHEBI:29105"/>
    </ligand>
</feature>
<evidence type="ECO:0000313" key="16">
    <source>
        <dbReference type="Proteomes" id="UP000824141"/>
    </source>
</evidence>
<dbReference type="Pfam" id="PF09190">
    <property type="entry name" value="DALR_2"/>
    <property type="match status" value="1"/>
</dbReference>
<keyword evidence="10 13" id="KW-0648">Protein biosynthesis</keyword>
<comment type="catalytic activity">
    <reaction evidence="12 13">
        <text>tRNA(Cys) + L-cysteine + ATP = L-cysteinyl-tRNA(Cys) + AMP + diphosphate</text>
        <dbReference type="Rhea" id="RHEA:17773"/>
        <dbReference type="Rhea" id="RHEA-COMP:9661"/>
        <dbReference type="Rhea" id="RHEA-COMP:9679"/>
        <dbReference type="ChEBI" id="CHEBI:30616"/>
        <dbReference type="ChEBI" id="CHEBI:33019"/>
        <dbReference type="ChEBI" id="CHEBI:35235"/>
        <dbReference type="ChEBI" id="CHEBI:78442"/>
        <dbReference type="ChEBI" id="CHEBI:78517"/>
        <dbReference type="ChEBI" id="CHEBI:456215"/>
        <dbReference type="EC" id="6.1.1.16"/>
    </reaction>
</comment>
<name>A0A9D1K1J2_9FIRM</name>
<comment type="caution">
    <text evidence="15">The sequence shown here is derived from an EMBL/GenBank/DDBJ whole genome shotgun (WGS) entry which is preliminary data.</text>
</comment>
<evidence type="ECO:0000256" key="1">
    <source>
        <dbReference type="ARBA" id="ARBA00004496"/>
    </source>
</evidence>
<dbReference type="CDD" id="cd00672">
    <property type="entry name" value="CysRS_core"/>
    <property type="match status" value="1"/>
</dbReference>
<keyword evidence="11 13" id="KW-0030">Aminoacyl-tRNA synthetase</keyword>
<dbReference type="Pfam" id="PF23493">
    <property type="entry name" value="CysS_C"/>
    <property type="match status" value="1"/>
</dbReference>
<feature type="binding site" evidence="13">
    <location>
        <position position="233"/>
    </location>
    <ligand>
        <name>Zn(2+)</name>
        <dbReference type="ChEBI" id="CHEBI:29105"/>
    </ligand>
</feature>
<evidence type="ECO:0000259" key="14">
    <source>
        <dbReference type="SMART" id="SM00840"/>
    </source>
</evidence>
<protein>
    <recommendedName>
        <fullName evidence="13">Cysteine--tRNA ligase</fullName>
        <ecNumber evidence="13">6.1.1.16</ecNumber>
    </recommendedName>
    <alternativeName>
        <fullName evidence="13">Cysteinyl-tRNA synthetase</fullName>
        <shortName evidence="13">CysRS</shortName>
    </alternativeName>
</protein>
<keyword evidence="7 13" id="KW-0547">Nucleotide-binding</keyword>
<evidence type="ECO:0000256" key="6">
    <source>
        <dbReference type="ARBA" id="ARBA00022723"/>
    </source>
</evidence>
<dbReference type="InterPro" id="IPR015273">
    <property type="entry name" value="Cys-tRNA-synt_Ia_DALR"/>
</dbReference>
<feature type="binding site" evidence="13">
    <location>
        <position position="208"/>
    </location>
    <ligand>
        <name>Zn(2+)</name>
        <dbReference type="ChEBI" id="CHEBI:29105"/>
    </ligand>
</feature>
<sequence length="468" mass="53611">MKIYNTLTRQKEDFIPITPGEAKIYACGPTVYNFIHIGNARPICVFDVLRRYMEYRGMKVTFVQNFTDIDDKIIRRANEEGSDYLTVSRKYIDEYRTDAQGLNVRPASVHPLATENIDEILSIVEDLVEKGFAYPTENGDVYFRTLKDTEYGKLSHQPLEDLEAGARIATGEIKEDPMDFALWKSAKPGEPSWPSPWGQGRPGWHIECSAMARRYLGKTIDIHCGGQDLIFPHHENEIAQSECCNGVPFAHYWMHNGYINVDNKKMSKSLGNFFTVRDVANEYGYEPIRYLMVASHYRSPINYSVDVIEQCRASLERLYHCRDNLTFLMEHSASGEKEGEAEIRTRFETYRARFIEAMDDDLNTADALAALFELAREINTVLTAANEPSRELCEFALSLFGELADVLGLLYQKKEASLDEEIEALIAQRAEARKNRDWATADRIRDELKARHIVLEDTPQGVKWSVEK</sequence>